<evidence type="ECO:0000256" key="1">
    <source>
        <dbReference type="SAM" id="Phobius"/>
    </source>
</evidence>
<evidence type="ECO:0000313" key="3">
    <source>
        <dbReference type="Proteomes" id="UP000266644"/>
    </source>
</evidence>
<comment type="caution">
    <text evidence="2">The sequence shown here is derived from an EMBL/GenBank/DDBJ whole genome shotgun (WGS) entry which is preliminary data.</text>
</comment>
<keyword evidence="1" id="KW-0472">Membrane</keyword>
<dbReference type="AlphaFoldDB" id="A0A396C5K4"/>
<evidence type="ECO:0000313" key="2">
    <source>
        <dbReference type="EMBL" id="RHH14343.1"/>
    </source>
</evidence>
<organism evidence="2 3">
    <name type="scientific">Bacteroides fragilis</name>
    <dbReference type="NCBI Taxonomy" id="817"/>
    <lineage>
        <taxon>Bacteria</taxon>
        <taxon>Pseudomonadati</taxon>
        <taxon>Bacteroidota</taxon>
        <taxon>Bacteroidia</taxon>
        <taxon>Bacteroidales</taxon>
        <taxon>Bacteroidaceae</taxon>
        <taxon>Bacteroides</taxon>
    </lineage>
</organism>
<protein>
    <recommendedName>
        <fullName evidence="4">Transmembrane protein</fullName>
    </recommendedName>
</protein>
<evidence type="ECO:0008006" key="4">
    <source>
        <dbReference type="Google" id="ProtNLM"/>
    </source>
</evidence>
<proteinExistence type="predicted"/>
<keyword evidence="1" id="KW-0812">Transmembrane</keyword>
<sequence length="65" mass="7582">MISVSANYVNFAYLSGIAVFAVFALIKYFILKGYRTYLYFTCCGKGNFYYAKPFYVPIRCEKYIP</sequence>
<dbReference type="Proteomes" id="UP000266644">
    <property type="component" value="Unassembled WGS sequence"/>
</dbReference>
<dbReference type="EMBL" id="QRJE01000008">
    <property type="protein sequence ID" value="RHH14343.1"/>
    <property type="molecule type" value="Genomic_DNA"/>
</dbReference>
<gene>
    <name evidence="2" type="ORF">DW228_05970</name>
</gene>
<keyword evidence="1" id="KW-1133">Transmembrane helix</keyword>
<feature type="transmembrane region" description="Helical" evidence="1">
    <location>
        <begin position="12"/>
        <end position="30"/>
    </location>
</feature>
<reference evidence="2 3" key="1">
    <citation type="submission" date="2018-08" db="EMBL/GenBank/DDBJ databases">
        <title>A genome reference for cultivated species of the human gut microbiota.</title>
        <authorList>
            <person name="Zou Y."/>
            <person name="Xue W."/>
            <person name="Luo G."/>
        </authorList>
    </citation>
    <scope>NUCLEOTIDE SEQUENCE [LARGE SCALE GENOMIC DNA]</scope>
    <source>
        <strain evidence="2 3">AM18-6</strain>
    </source>
</reference>
<name>A0A396C5K4_BACFG</name>
<accession>A0A396C5K4</accession>